<dbReference type="GO" id="GO:0006508">
    <property type="term" value="P:proteolysis"/>
    <property type="evidence" value="ECO:0007669"/>
    <property type="project" value="InterPro"/>
</dbReference>
<name>A0A6G4WX63_9ACTN</name>
<evidence type="ECO:0000256" key="1">
    <source>
        <dbReference type="ARBA" id="ARBA00010088"/>
    </source>
</evidence>
<dbReference type="SUPFAM" id="SSF53474">
    <property type="entry name" value="alpha/beta-Hydrolases"/>
    <property type="match status" value="1"/>
</dbReference>
<dbReference type="PRINTS" id="PR00793">
    <property type="entry name" value="PROAMNOPTASE"/>
</dbReference>
<gene>
    <name evidence="4" type="ORF">G5C65_12810</name>
</gene>
<dbReference type="EMBL" id="JAAKZZ010000103">
    <property type="protein sequence ID" value="NGO69220.1"/>
    <property type="molecule type" value="Genomic_DNA"/>
</dbReference>
<dbReference type="GO" id="GO:0004177">
    <property type="term" value="F:aminopeptidase activity"/>
    <property type="evidence" value="ECO:0007669"/>
    <property type="project" value="UniProtKB-EC"/>
</dbReference>
<proteinExistence type="inferred from homology"/>
<accession>A0A6G4WX63</accession>
<protein>
    <submittedName>
        <fullName evidence="4">Alpha/beta hydrolase</fullName>
    </submittedName>
</protein>
<keyword evidence="2 4" id="KW-0378">Hydrolase</keyword>
<dbReference type="InterPro" id="IPR000073">
    <property type="entry name" value="AB_hydrolase_1"/>
</dbReference>
<keyword evidence="5" id="KW-1185">Reference proteome</keyword>
<evidence type="ECO:0000256" key="2">
    <source>
        <dbReference type="ARBA" id="ARBA00022801"/>
    </source>
</evidence>
<feature type="domain" description="AB hydrolase-1" evidence="3">
    <location>
        <begin position="48"/>
        <end position="217"/>
    </location>
</feature>
<dbReference type="PANTHER" id="PTHR43248">
    <property type="entry name" value="2-SUCCINYL-6-HYDROXY-2,4-CYCLOHEXADIENE-1-CARBOXYLATE SYNTHASE"/>
    <property type="match status" value="1"/>
</dbReference>
<dbReference type="InterPro" id="IPR002410">
    <property type="entry name" value="Peptidase_S33"/>
</dbReference>
<evidence type="ECO:0000313" key="5">
    <source>
        <dbReference type="Proteomes" id="UP000477722"/>
    </source>
</evidence>
<dbReference type="Proteomes" id="UP000477722">
    <property type="component" value="Unassembled WGS sequence"/>
</dbReference>
<dbReference type="AlphaFoldDB" id="A0A6G4WX63"/>
<evidence type="ECO:0000259" key="3">
    <source>
        <dbReference type="Pfam" id="PF00561"/>
    </source>
</evidence>
<comment type="caution">
    <text evidence="4">The sequence shown here is derived from an EMBL/GenBank/DDBJ whole genome shotgun (WGS) entry which is preliminary data.</text>
</comment>
<sequence length="434" mass="48386">MTPSRRFGTVHVDHTFTVPLDHERPDGHQIRVYAREIRATEQTDRDLPWLLFLGGGPGSAAPRLSGGEGWLNRALQDYRVLVLDQRGTGRSTPVDRRLLDQIRDPGAQARYLSHFRADAIVRDAELIRRTLAGDRPWSVLGQSFGGLCTTTYLSIAPHGLAEAFITGGLPGVCATAEQVYHALYPKVIDKSAEHYDRFPHDVDQARTVVRYLRDHRVTLPSGRLLTVEAFQSLGNVLGGTDGSCRLHHLLEDPFAGGTEPSDAFLSQADRELADIAGGPLYYLLHEATYAQGPGATDWSAHRVRDEFPAFDAAAALDSDAPITFTGEMIYPWMFDTDPMLQPFRQAAHLIAERPHWPALYDVDRLRRNTVPVVAAIYHDDMYLDRDLSLSTAQVIQGLKPWITAEYQHDGLRVSNGTVLERLLALMNADDHERV</sequence>
<dbReference type="Gene3D" id="3.40.50.1820">
    <property type="entry name" value="alpha/beta hydrolase"/>
    <property type="match status" value="1"/>
</dbReference>
<comment type="similarity">
    <text evidence="1">Belongs to the peptidase S33 family.</text>
</comment>
<organism evidence="4 5">
    <name type="scientific">Streptomyces boncukensis</name>
    <dbReference type="NCBI Taxonomy" id="2711219"/>
    <lineage>
        <taxon>Bacteria</taxon>
        <taxon>Bacillati</taxon>
        <taxon>Actinomycetota</taxon>
        <taxon>Actinomycetes</taxon>
        <taxon>Kitasatosporales</taxon>
        <taxon>Streptomycetaceae</taxon>
        <taxon>Streptomyces</taxon>
    </lineage>
</organism>
<reference evidence="4 5" key="1">
    <citation type="submission" date="2020-02" db="EMBL/GenBank/DDBJ databases">
        <title>Whole-genome analyses of novel actinobacteria.</title>
        <authorList>
            <person name="Sahin N."/>
            <person name="Tatar D."/>
        </authorList>
    </citation>
    <scope>NUCLEOTIDE SEQUENCE [LARGE SCALE GENOMIC DNA]</scope>
    <source>
        <strain evidence="4 5">SB3404</strain>
    </source>
</reference>
<dbReference type="InterPro" id="IPR029058">
    <property type="entry name" value="AB_hydrolase_fold"/>
</dbReference>
<dbReference type="PANTHER" id="PTHR43248:SF2">
    <property type="entry name" value="PROLYL AMINOPEPTIDASE"/>
    <property type="match status" value="1"/>
</dbReference>
<evidence type="ECO:0000313" key="4">
    <source>
        <dbReference type="EMBL" id="NGO69220.1"/>
    </source>
</evidence>
<dbReference type="InterPro" id="IPR051601">
    <property type="entry name" value="Serine_prot/Carboxylest_S33"/>
</dbReference>
<dbReference type="Pfam" id="PF00561">
    <property type="entry name" value="Abhydrolase_1"/>
    <property type="match status" value="1"/>
</dbReference>